<name>A0ABV8AJV1_9FLAO</name>
<evidence type="ECO:0000313" key="2">
    <source>
        <dbReference type="EMBL" id="MFC3876942.1"/>
    </source>
</evidence>
<accession>A0ABV8AJV1</accession>
<organism evidence="2 3">
    <name type="scientific">Winogradskyella maritima</name>
    <dbReference type="NCBI Taxonomy" id="1517766"/>
    <lineage>
        <taxon>Bacteria</taxon>
        <taxon>Pseudomonadati</taxon>
        <taxon>Bacteroidota</taxon>
        <taxon>Flavobacteriia</taxon>
        <taxon>Flavobacteriales</taxon>
        <taxon>Flavobacteriaceae</taxon>
        <taxon>Winogradskyella</taxon>
    </lineage>
</organism>
<keyword evidence="3" id="KW-1185">Reference proteome</keyword>
<feature type="signal peptide" evidence="1">
    <location>
        <begin position="1"/>
        <end position="19"/>
    </location>
</feature>
<comment type="caution">
    <text evidence="2">The sequence shown here is derived from an EMBL/GenBank/DDBJ whole genome shotgun (WGS) entry which is preliminary data.</text>
</comment>
<evidence type="ECO:0000256" key="1">
    <source>
        <dbReference type="SAM" id="SignalP"/>
    </source>
</evidence>
<evidence type="ECO:0000313" key="3">
    <source>
        <dbReference type="Proteomes" id="UP001595812"/>
    </source>
</evidence>
<reference evidence="3" key="1">
    <citation type="journal article" date="2019" name="Int. J. Syst. Evol. Microbiol.">
        <title>The Global Catalogue of Microorganisms (GCM) 10K type strain sequencing project: providing services to taxonomists for standard genome sequencing and annotation.</title>
        <authorList>
            <consortium name="The Broad Institute Genomics Platform"/>
            <consortium name="The Broad Institute Genome Sequencing Center for Infectious Disease"/>
            <person name="Wu L."/>
            <person name="Ma J."/>
        </authorList>
    </citation>
    <scope>NUCLEOTIDE SEQUENCE [LARGE SCALE GENOMIC DNA]</scope>
    <source>
        <strain evidence="3">CECT 8979</strain>
    </source>
</reference>
<dbReference type="InterPro" id="IPR008969">
    <property type="entry name" value="CarboxyPept-like_regulatory"/>
</dbReference>
<evidence type="ECO:0008006" key="4">
    <source>
        <dbReference type="Google" id="ProtNLM"/>
    </source>
</evidence>
<dbReference type="EMBL" id="JBHSAT010000004">
    <property type="protein sequence ID" value="MFC3876942.1"/>
    <property type="molecule type" value="Genomic_DNA"/>
</dbReference>
<proteinExistence type="predicted"/>
<dbReference type="Proteomes" id="UP001595812">
    <property type="component" value="Unassembled WGS sequence"/>
</dbReference>
<feature type="chain" id="PRO_5046123795" description="Carboxypeptidase-like protein" evidence="1">
    <location>
        <begin position="20"/>
        <end position="259"/>
    </location>
</feature>
<keyword evidence="1" id="KW-0732">Signal</keyword>
<dbReference type="SUPFAM" id="SSF49464">
    <property type="entry name" value="Carboxypeptidase regulatory domain-like"/>
    <property type="match status" value="1"/>
</dbReference>
<sequence>MKTIYLFLSLLSVSLFSGAQEIIRVEISGKIVVDSDEREGITVYNSSSNKGVTTEANGTFKINVALNDVVEFGALQFKDFTVRVDENVMKSKQMTVYLVEDVNKLDEVIVLPYDLTGNLATDLETVRTFNVDMDDIYTDAKNTELYEYTADENTKVDNPFTNREFKYGLNIINLVGLFTKKKKTNPELESELQTPISKRYNAKYINENFNIPLNQVDAFFDYLKGKELDERLLEKNNELLLIDYIRKQSQLFLIERGKN</sequence>
<dbReference type="RefSeq" id="WP_386098323.1">
    <property type="nucleotide sequence ID" value="NZ_JBHSAT010000004.1"/>
</dbReference>
<protein>
    <recommendedName>
        <fullName evidence="4">Carboxypeptidase-like protein</fullName>
    </recommendedName>
</protein>
<gene>
    <name evidence="2" type="ORF">ACFOSX_06820</name>
</gene>